<protein>
    <submittedName>
        <fullName evidence="2">Uncharacterized protein</fullName>
    </submittedName>
</protein>
<keyword evidence="1" id="KW-0472">Membrane</keyword>
<dbReference type="EMBL" id="CAVN010000097">
    <property type="protein sequence ID" value="CDF58637.1"/>
    <property type="molecule type" value="Genomic_DNA"/>
</dbReference>
<keyword evidence="1" id="KW-1133">Transmembrane helix</keyword>
<proteinExistence type="predicted"/>
<keyword evidence="1" id="KW-0812">Transmembrane</keyword>
<evidence type="ECO:0000256" key="1">
    <source>
        <dbReference type="SAM" id="Phobius"/>
    </source>
</evidence>
<dbReference type="HOGENOM" id="CLU_2425998_0_0_9"/>
<accession>R7RR20</accession>
<comment type="caution">
    <text evidence="2">The sequence shown here is derived from an EMBL/GenBank/DDBJ whole genome shotgun (WGS) entry which is preliminary data.</text>
</comment>
<keyword evidence="3" id="KW-1185">Reference proteome</keyword>
<feature type="transmembrane region" description="Helical" evidence="1">
    <location>
        <begin position="55"/>
        <end position="85"/>
    </location>
</feature>
<reference evidence="2" key="1">
    <citation type="submission" date="2013-03" db="EMBL/GenBank/DDBJ databases">
        <title>Draft genome sequence of the hydrogen-ethanol-producing anaerobic alkalithermophilic Caloramator celere.</title>
        <authorList>
            <person name="Ciranna A."/>
            <person name="Larjo A."/>
            <person name="Kivisto A."/>
            <person name="Santala V."/>
            <person name="Roos C."/>
            <person name="Karp M."/>
        </authorList>
    </citation>
    <scope>NUCLEOTIDE SEQUENCE [LARGE SCALE GENOMIC DNA]</scope>
    <source>
        <strain evidence="2">DSM 8682</strain>
    </source>
</reference>
<dbReference type="RefSeq" id="WP_018662924.1">
    <property type="nucleotide sequence ID" value="NZ_HF952018.1"/>
</dbReference>
<organism evidence="2 3">
    <name type="scientific">Thermobrachium celere DSM 8682</name>
    <dbReference type="NCBI Taxonomy" id="941824"/>
    <lineage>
        <taxon>Bacteria</taxon>
        <taxon>Bacillati</taxon>
        <taxon>Bacillota</taxon>
        <taxon>Clostridia</taxon>
        <taxon>Eubacteriales</taxon>
        <taxon>Clostridiaceae</taxon>
        <taxon>Thermobrachium</taxon>
    </lineage>
</organism>
<gene>
    <name evidence="2" type="ORF">TCEL_00683</name>
</gene>
<name>R7RR20_9CLOT</name>
<evidence type="ECO:0000313" key="2">
    <source>
        <dbReference type="EMBL" id="CDF58637.1"/>
    </source>
</evidence>
<dbReference type="Proteomes" id="UP000014923">
    <property type="component" value="Unassembled WGS sequence"/>
</dbReference>
<evidence type="ECO:0000313" key="3">
    <source>
        <dbReference type="Proteomes" id="UP000014923"/>
    </source>
</evidence>
<sequence>MRIKVYAILGILMEVIYLLIFIPKLRLQYIPFDGPTINKFLVYKMYFEYLDKKDLLLNFILTALFWSTIFTIATLSIICLINTVLRNKGKR</sequence>
<feature type="transmembrane region" description="Helical" evidence="1">
    <location>
        <begin position="5"/>
        <end position="22"/>
    </location>
</feature>
<dbReference type="AlphaFoldDB" id="R7RR20"/>